<sequence>MPVNLTKIMEKLTFTSVLDYVVPVTLFLGVLLILHVLKQMLLPHIYPMFLNSFMRKYNEAMGSFKAELLKEMKDQVESLREKPVDGGEGSVNGESHPSLTVLEIGVGAGANFKYYPDGTSVIAVEPNKNFASYLEQNVAEHFPRVRLERTVVAFGEDLRGHVDDCSVDAVVITLVLCSVQDVDAVIREVKRVLKPDGKFYFLEHVAADPQTWTSTLQWVIQPIWSYFGDGCQLTRKISAEVDRAGFCKVHHQRFRAHPKFPRVLRPHLMGVATKSVSSASQSC</sequence>
<keyword evidence="1" id="KW-1133">Transmembrane helix</keyword>
<dbReference type="GO" id="GO:0008757">
    <property type="term" value="F:S-adenosylmethionine-dependent methyltransferase activity"/>
    <property type="evidence" value="ECO:0007669"/>
    <property type="project" value="InterPro"/>
</dbReference>
<dbReference type="OrthoDB" id="416496at2759"/>
<reference evidence="4" key="1">
    <citation type="submission" date="2025-08" db="UniProtKB">
        <authorList>
            <consortium name="RefSeq"/>
        </authorList>
    </citation>
    <scope>IDENTIFICATION</scope>
</reference>
<protein>
    <submittedName>
        <fullName evidence="4">Methyltransferase-like protein 7A</fullName>
    </submittedName>
</protein>
<evidence type="ECO:0000313" key="3">
    <source>
        <dbReference type="Proteomes" id="UP000694845"/>
    </source>
</evidence>
<accession>A0A8B7XX48</accession>
<dbReference type="InterPro" id="IPR052356">
    <property type="entry name" value="Thiol_S-MT"/>
</dbReference>
<evidence type="ECO:0000256" key="1">
    <source>
        <dbReference type="SAM" id="Phobius"/>
    </source>
</evidence>
<dbReference type="PANTHER" id="PTHR45036">
    <property type="entry name" value="METHYLTRANSFERASE LIKE 7B"/>
    <property type="match status" value="1"/>
</dbReference>
<dbReference type="OMA" id="PLWYYFG"/>
<dbReference type="CDD" id="cd02440">
    <property type="entry name" value="AdoMet_MTases"/>
    <property type="match status" value="1"/>
</dbReference>
<keyword evidence="1" id="KW-0812">Transmembrane</keyword>
<evidence type="ECO:0000313" key="4">
    <source>
        <dbReference type="RefSeq" id="XP_022084386.1"/>
    </source>
</evidence>
<dbReference type="InterPro" id="IPR013216">
    <property type="entry name" value="Methyltransf_11"/>
</dbReference>
<organism evidence="3 4">
    <name type="scientific">Acanthaster planci</name>
    <name type="common">Crown-of-thorns starfish</name>
    <dbReference type="NCBI Taxonomy" id="133434"/>
    <lineage>
        <taxon>Eukaryota</taxon>
        <taxon>Metazoa</taxon>
        <taxon>Echinodermata</taxon>
        <taxon>Eleutherozoa</taxon>
        <taxon>Asterozoa</taxon>
        <taxon>Asteroidea</taxon>
        <taxon>Valvatacea</taxon>
        <taxon>Valvatida</taxon>
        <taxon>Acanthasteridae</taxon>
        <taxon>Acanthaster</taxon>
    </lineage>
</organism>
<feature type="domain" description="Methyltransferase type 11" evidence="2">
    <location>
        <begin position="102"/>
        <end position="201"/>
    </location>
</feature>
<dbReference type="PANTHER" id="PTHR45036:SF8">
    <property type="entry name" value="METHYLTRANSFERASE-LIKE PROTEIN 7A"/>
    <property type="match status" value="1"/>
</dbReference>
<dbReference type="AlphaFoldDB" id="A0A8B7XX48"/>
<dbReference type="SUPFAM" id="SSF53335">
    <property type="entry name" value="S-adenosyl-L-methionine-dependent methyltransferases"/>
    <property type="match status" value="1"/>
</dbReference>
<evidence type="ECO:0000259" key="2">
    <source>
        <dbReference type="Pfam" id="PF08241"/>
    </source>
</evidence>
<proteinExistence type="predicted"/>
<gene>
    <name evidence="4" type="primary">LOC110975857</name>
</gene>
<dbReference type="InterPro" id="IPR029063">
    <property type="entry name" value="SAM-dependent_MTases_sf"/>
</dbReference>
<feature type="transmembrane region" description="Helical" evidence="1">
    <location>
        <begin position="20"/>
        <end position="37"/>
    </location>
</feature>
<dbReference type="Gene3D" id="3.40.50.150">
    <property type="entry name" value="Vaccinia Virus protein VP39"/>
    <property type="match status" value="1"/>
</dbReference>
<dbReference type="Pfam" id="PF08241">
    <property type="entry name" value="Methyltransf_11"/>
    <property type="match status" value="1"/>
</dbReference>
<keyword evidence="3" id="KW-1185">Reference proteome</keyword>
<dbReference type="KEGG" id="aplc:110975857"/>
<keyword evidence="1" id="KW-0472">Membrane</keyword>
<name>A0A8B7XX48_ACAPL</name>
<dbReference type="GeneID" id="110975857"/>
<dbReference type="RefSeq" id="XP_022084386.1">
    <property type="nucleotide sequence ID" value="XM_022228694.1"/>
</dbReference>
<dbReference type="Proteomes" id="UP000694845">
    <property type="component" value="Unplaced"/>
</dbReference>